<comment type="caution">
    <text evidence="2">The sequence shown here is derived from an EMBL/GenBank/DDBJ whole genome shotgun (WGS) entry which is preliminary data.</text>
</comment>
<dbReference type="Pfam" id="PF13560">
    <property type="entry name" value="HTH_31"/>
    <property type="match status" value="1"/>
</dbReference>
<dbReference type="InterPro" id="IPR001387">
    <property type="entry name" value="Cro/C1-type_HTH"/>
</dbReference>
<protein>
    <submittedName>
        <fullName evidence="2">Helix-turn-helix domain-containing protein</fullName>
    </submittedName>
</protein>
<proteinExistence type="predicted"/>
<dbReference type="InterPro" id="IPR010982">
    <property type="entry name" value="Lambda_DNA-bd_dom_sf"/>
</dbReference>
<accession>A0A8J6TQI5</accession>
<dbReference type="EMBL" id="JACNIG010000220">
    <property type="protein sequence ID" value="MBC8432368.1"/>
    <property type="molecule type" value="Genomic_DNA"/>
</dbReference>
<dbReference type="AlphaFoldDB" id="A0A8J6TQI5"/>
<dbReference type="Gene3D" id="1.10.260.40">
    <property type="entry name" value="lambda repressor-like DNA-binding domains"/>
    <property type="match status" value="1"/>
</dbReference>
<evidence type="ECO:0000313" key="3">
    <source>
        <dbReference type="Proteomes" id="UP000605201"/>
    </source>
</evidence>
<evidence type="ECO:0000313" key="2">
    <source>
        <dbReference type="EMBL" id="MBC8432368.1"/>
    </source>
</evidence>
<organism evidence="2 3">
    <name type="scientific">Candidatus Desulfatibia vada</name>
    <dbReference type="NCBI Taxonomy" id="2841696"/>
    <lineage>
        <taxon>Bacteria</taxon>
        <taxon>Pseudomonadati</taxon>
        <taxon>Thermodesulfobacteriota</taxon>
        <taxon>Desulfobacteria</taxon>
        <taxon>Desulfobacterales</taxon>
        <taxon>Desulfobacterales incertae sedis</taxon>
        <taxon>Candidatus Desulfatibia</taxon>
    </lineage>
</organism>
<dbReference type="SMART" id="SM00530">
    <property type="entry name" value="HTH_XRE"/>
    <property type="match status" value="1"/>
</dbReference>
<reference evidence="2 3" key="1">
    <citation type="submission" date="2020-08" db="EMBL/GenBank/DDBJ databases">
        <title>Bridging the membrane lipid divide: bacteria of the FCB group superphylum have the potential to synthesize archaeal ether lipids.</title>
        <authorList>
            <person name="Villanueva L."/>
            <person name="Von Meijenfeldt F.A.B."/>
            <person name="Westbye A.B."/>
            <person name="Yadav S."/>
            <person name="Hopmans E.C."/>
            <person name="Dutilh B.E."/>
            <person name="Sinninghe Damste J.S."/>
        </authorList>
    </citation>
    <scope>NUCLEOTIDE SEQUENCE [LARGE SCALE GENOMIC DNA]</scope>
    <source>
        <strain evidence="2">NIOZ-UU17</strain>
    </source>
</reference>
<sequence>MDDTFGKTLRALRVEAGVGLRELATLINKSPGYLSDVELDQVGPPSEAMILDIARALSVDKQELLLAAKKVDPELADYVAQEPQVADFLRMAKDEGYESNDWERLSQLAKIAKLGKVKEGEK</sequence>
<evidence type="ECO:0000259" key="1">
    <source>
        <dbReference type="PROSITE" id="PS50943"/>
    </source>
</evidence>
<feature type="domain" description="HTH cro/C1-type" evidence="1">
    <location>
        <begin position="9"/>
        <end position="64"/>
    </location>
</feature>
<dbReference type="Proteomes" id="UP000605201">
    <property type="component" value="Unassembled WGS sequence"/>
</dbReference>
<dbReference type="SUPFAM" id="SSF47413">
    <property type="entry name" value="lambda repressor-like DNA-binding domains"/>
    <property type="match status" value="1"/>
</dbReference>
<name>A0A8J6TQI5_9BACT</name>
<gene>
    <name evidence="2" type="ORF">H8D96_10660</name>
</gene>
<dbReference type="PROSITE" id="PS50943">
    <property type="entry name" value="HTH_CROC1"/>
    <property type="match status" value="1"/>
</dbReference>
<dbReference type="CDD" id="cd00093">
    <property type="entry name" value="HTH_XRE"/>
    <property type="match status" value="1"/>
</dbReference>
<dbReference type="GO" id="GO:0003677">
    <property type="term" value="F:DNA binding"/>
    <property type="evidence" value="ECO:0007669"/>
    <property type="project" value="InterPro"/>
</dbReference>